<dbReference type="SUPFAM" id="SSF50475">
    <property type="entry name" value="FMN-binding split barrel"/>
    <property type="match status" value="1"/>
</dbReference>
<evidence type="ECO:0000313" key="3">
    <source>
        <dbReference type="Proteomes" id="UP001171751"/>
    </source>
</evidence>
<proteinExistence type="predicted"/>
<dbReference type="AlphaFoldDB" id="A0AA43UD34"/>
<dbReference type="InterPro" id="IPR011576">
    <property type="entry name" value="Pyridox_Oxase_N"/>
</dbReference>
<dbReference type="Pfam" id="PF01243">
    <property type="entry name" value="PNPOx_N"/>
    <property type="match status" value="1"/>
</dbReference>
<dbReference type="InterPro" id="IPR012349">
    <property type="entry name" value="Split_barrel_FMN-bd"/>
</dbReference>
<feature type="domain" description="Pyridoxamine 5'-phosphate oxidase N-terminal" evidence="1">
    <location>
        <begin position="2"/>
        <end position="121"/>
    </location>
</feature>
<gene>
    <name evidence="2" type="ORF">Q4F26_05360</name>
</gene>
<dbReference type="Proteomes" id="UP001171751">
    <property type="component" value="Unassembled WGS sequence"/>
</dbReference>
<protein>
    <submittedName>
        <fullName evidence="2">Pyridoxamine 5'-phosphate oxidase family protein</fullName>
    </submittedName>
</protein>
<dbReference type="EMBL" id="JAUNQW010000024">
    <property type="protein sequence ID" value="MDO5457759.1"/>
    <property type="molecule type" value="Genomic_DNA"/>
</dbReference>
<reference evidence="2" key="1">
    <citation type="submission" date="2023-07" db="EMBL/GenBank/DDBJ databases">
        <title>Between Cages and Wild: Unraveling the Impact of Captivity on Animal Microbiomes and Antimicrobial Resistance.</title>
        <authorList>
            <person name="Schmartz G.P."/>
            <person name="Rehner J."/>
            <person name="Schuff M.J."/>
            <person name="Becker S.L."/>
            <person name="Kravczyk M."/>
            <person name="Gurevich A."/>
            <person name="Francke R."/>
            <person name="Mueller R."/>
            <person name="Keller V."/>
            <person name="Keller A."/>
        </authorList>
    </citation>
    <scope>NUCLEOTIDE SEQUENCE</scope>
    <source>
        <strain evidence="2">S39M_St_73</strain>
    </source>
</reference>
<organism evidence="2 3">
    <name type="scientific">Atopococcus tabaci</name>
    <dbReference type="NCBI Taxonomy" id="269774"/>
    <lineage>
        <taxon>Bacteria</taxon>
        <taxon>Bacillati</taxon>
        <taxon>Bacillota</taxon>
        <taxon>Bacilli</taxon>
        <taxon>Lactobacillales</taxon>
        <taxon>Carnobacteriaceae</taxon>
        <taxon>Atopococcus</taxon>
    </lineage>
</organism>
<dbReference type="Gene3D" id="2.30.110.10">
    <property type="entry name" value="Electron Transport, Fmn-binding Protein, Chain A"/>
    <property type="match status" value="1"/>
</dbReference>
<sequence length="124" mass="14061">MLPEKLYDVLNYDGAVSMTSWSDDIVHVTCTWNSYIQIKEANLLLIPSVGMKATEEDLDRNSQLILTIGTREIEGLRGFPGTAYRVHGHGEFLDEGDYFEETKAKYSFITRVLVVEVDSVEQIL</sequence>
<evidence type="ECO:0000313" key="2">
    <source>
        <dbReference type="EMBL" id="MDO5457759.1"/>
    </source>
</evidence>
<comment type="caution">
    <text evidence="2">The sequence shown here is derived from an EMBL/GenBank/DDBJ whole genome shotgun (WGS) entry which is preliminary data.</text>
</comment>
<evidence type="ECO:0000259" key="1">
    <source>
        <dbReference type="Pfam" id="PF01243"/>
    </source>
</evidence>
<keyword evidence="3" id="KW-1185">Reference proteome</keyword>
<name>A0AA43UD34_9LACT</name>
<accession>A0AA43UD34</accession>